<evidence type="ECO:0000313" key="2">
    <source>
        <dbReference type="EMBL" id="PST42622.1"/>
    </source>
</evidence>
<reference evidence="2 3" key="1">
    <citation type="journal article" date="2019" name="Int. J. Syst. Evol. Microbiol.">
        <title>Faecalibacillus intestinalis gen. nov., sp. nov. and Faecalibacillus faecis sp. nov., isolated from human faeces.</title>
        <authorList>
            <person name="Seo B."/>
            <person name="Jeon K."/>
            <person name="Baek I."/>
            <person name="Lee Y.M."/>
            <person name="Baek K."/>
            <person name="Ko G."/>
        </authorList>
    </citation>
    <scope>NUCLEOTIDE SEQUENCE [LARGE SCALE GENOMIC DNA]</scope>
    <source>
        <strain evidence="2 3">SNUG30099</strain>
    </source>
</reference>
<protein>
    <recommendedName>
        <fullName evidence="4">DUF4304 domain-containing protein</fullName>
    </recommendedName>
</protein>
<comment type="caution">
    <text evidence="2">The sequence shown here is derived from an EMBL/GenBank/DDBJ whole genome shotgun (WGS) entry which is preliminary data.</text>
</comment>
<name>A0A2T3G537_9FIRM</name>
<evidence type="ECO:0000313" key="1">
    <source>
        <dbReference type="EMBL" id="MCQ5060391.1"/>
    </source>
</evidence>
<dbReference type="Proteomes" id="UP001204814">
    <property type="component" value="Unassembled WGS sequence"/>
</dbReference>
<evidence type="ECO:0000313" key="3">
    <source>
        <dbReference type="Proteomes" id="UP000240974"/>
    </source>
</evidence>
<accession>A0A2T3G537</accession>
<dbReference type="EMBL" id="JANGBO010000001">
    <property type="protein sequence ID" value="MCQ5060391.1"/>
    <property type="molecule type" value="Genomic_DNA"/>
</dbReference>
<organism evidence="2 3">
    <name type="scientific">Faecalibacillus intestinalis</name>
    <dbReference type="NCBI Taxonomy" id="1982626"/>
    <lineage>
        <taxon>Bacteria</taxon>
        <taxon>Bacillati</taxon>
        <taxon>Bacillota</taxon>
        <taxon>Erysipelotrichia</taxon>
        <taxon>Erysipelotrichales</taxon>
        <taxon>Coprobacillaceae</taxon>
        <taxon>Faecalibacillus</taxon>
    </lineage>
</organism>
<proteinExistence type="predicted"/>
<dbReference type="EMBL" id="PYLQ01000004">
    <property type="protein sequence ID" value="PST42622.1"/>
    <property type="molecule type" value="Genomic_DNA"/>
</dbReference>
<keyword evidence="3" id="KW-1185">Reference proteome</keyword>
<dbReference type="RefSeq" id="WP_107029488.1">
    <property type="nucleotide sequence ID" value="NZ_JAJDKX010000001.1"/>
</dbReference>
<dbReference type="AlphaFoldDB" id="A0A2T3G537"/>
<evidence type="ECO:0008006" key="4">
    <source>
        <dbReference type="Google" id="ProtNLM"/>
    </source>
</evidence>
<gene>
    <name evidence="2" type="ORF">C7U54_04960</name>
    <name evidence="1" type="ORF">NE542_00845</name>
</gene>
<reference evidence="1" key="2">
    <citation type="submission" date="2022-06" db="EMBL/GenBank/DDBJ databases">
        <title>Isolation of gut microbiota from human fecal samples.</title>
        <authorList>
            <person name="Pamer E.G."/>
            <person name="Barat B."/>
            <person name="Waligurski E."/>
            <person name="Medina S."/>
            <person name="Paddock L."/>
            <person name="Mostad J."/>
        </authorList>
    </citation>
    <scope>NUCLEOTIDE SEQUENCE</scope>
    <source>
        <strain evidence="1">DFI.6.24</strain>
    </source>
</reference>
<dbReference type="Proteomes" id="UP000240974">
    <property type="component" value="Unassembled WGS sequence"/>
</dbReference>
<sequence>MNMLRGDIKKVICLLFSNLDFYFEKNGFKRRKNGLIYVHKIGETVQKIEIVFFSNPSYYRGVIAHIYPHIQIYFPKINNTAQAFANHLIPQNWINKFTIRQPIQVYSKSKDFLLKNSQHYEPLENEILSFFEEYTMPLLDNLTRDKDYLTLYESNDKRIVWDDYQYLYIASAYVNECKFKEAYQIIENRFNKPGLQEKYKEVFSFFEHIDNI</sequence>